<organism evidence="1 2">
    <name type="scientific">Marvinbryantia formatexigens DSM 14469</name>
    <dbReference type="NCBI Taxonomy" id="478749"/>
    <lineage>
        <taxon>Bacteria</taxon>
        <taxon>Bacillati</taxon>
        <taxon>Bacillota</taxon>
        <taxon>Clostridia</taxon>
        <taxon>Lachnospirales</taxon>
        <taxon>Lachnospiraceae</taxon>
        <taxon>Marvinbryantia</taxon>
    </lineage>
</organism>
<dbReference type="Proteomes" id="UP000005561">
    <property type="component" value="Unassembled WGS sequence"/>
</dbReference>
<protein>
    <submittedName>
        <fullName evidence="1">Uncharacterized protein</fullName>
    </submittedName>
</protein>
<accession>C6LBU9</accession>
<keyword evidence="2" id="KW-1185">Reference proteome</keyword>
<evidence type="ECO:0000313" key="1">
    <source>
        <dbReference type="EMBL" id="EET61903.1"/>
    </source>
</evidence>
<evidence type="ECO:0000313" key="2">
    <source>
        <dbReference type="Proteomes" id="UP000005561"/>
    </source>
</evidence>
<reference evidence="1" key="1">
    <citation type="submission" date="2009-07" db="EMBL/GenBank/DDBJ databases">
        <authorList>
            <person name="Weinstock G."/>
            <person name="Sodergren E."/>
            <person name="Clifton S."/>
            <person name="Fulton L."/>
            <person name="Fulton B."/>
            <person name="Courtney L."/>
            <person name="Fronick C."/>
            <person name="Harrison M."/>
            <person name="Strong C."/>
            <person name="Farmer C."/>
            <person name="Delahaunty K."/>
            <person name="Markovic C."/>
            <person name="Hall O."/>
            <person name="Minx P."/>
            <person name="Tomlinson C."/>
            <person name="Mitreva M."/>
            <person name="Nelson J."/>
            <person name="Hou S."/>
            <person name="Wollam A."/>
            <person name="Pepin K.H."/>
            <person name="Johnson M."/>
            <person name="Bhonagiri V."/>
            <person name="Nash W.E."/>
            <person name="Warren W."/>
            <person name="Chinwalla A."/>
            <person name="Mardis E.R."/>
            <person name="Wilson R.K."/>
        </authorList>
    </citation>
    <scope>NUCLEOTIDE SEQUENCE [LARGE SCALE GENOMIC DNA]</scope>
    <source>
        <strain evidence="1">DSM 14469</strain>
    </source>
</reference>
<proteinExistence type="predicted"/>
<dbReference type="EMBL" id="ACCL02000004">
    <property type="protein sequence ID" value="EET61903.1"/>
    <property type="molecule type" value="Genomic_DNA"/>
</dbReference>
<gene>
    <name evidence="1" type="ORF">BRYFOR_06095</name>
</gene>
<sequence>MVIAHPGVFGVFRQKIYYLEKLASIFCIISKHDEITRHDILANQTKKLSNTLPDFNFPLMALR</sequence>
<dbReference type="AlphaFoldDB" id="C6LBU9"/>
<name>C6LBU9_9FIRM</name>
<comment type="caution">
    <text evidence="1">The sequence shown here is derived from an EMBL/GenBank/DDBJ whole genome shotgun (WGS) entry which is preliminary data.</text>
</comment>